<dbReference type="PROSITE" id="PS01359">
    <property type="entry name" value="ZF_PHD_1"/>
    <property type="match status" value="1"/>
</dbReference>
<dbReference type="EMBL" id="JAHLUH010000016">
    <property type="protein sequence ID" value="KAG7724571.1"/>
    <property type="molecule type" value="Genomic_DNA"/>
</dbReference>
<evidence type="ECO:0000259" key="13">
    <source>
        <dbReference type="PROSITE" id="PS50016"/>
    </source>
</evidence>
<feature type="compositionally biased region" description="Basic residues" evidence="12">
    <location>
        <begin position="259"/>
        <end position="268"/>
    </location>
</feature>
<dbReference type="PROSITE" id="PS50016">
    <property type="entry name" value="ZF_PHD_2"/>
    <property type="match status" value="1"/>
</dbReference>
<feature type="binding site" evidence="9">
    <location>
        <position position="310"/>
    </location>
    <ligand>
        <name>Zn(2+)</name>
        <dbReference type="ChEBI" id="CHEBI:29105"/>
        <label>1</label>
    </ligand>
</feature>
<name>A0AAN6D311_9ASCO</name>
<dbReference type="AlphaFoldDB" id="A0AAN6D311"/>
<feature type="site" description="Histone H3K4me3 binding" evidence="8">
    <location>
        <position position="309"/>
    </location>
</feature>
<keyword evidence="7 11" id="KW-0539">Nucleus</keyword>
<evidence type="ECO:0000313" key="15">
    <source>
        <dbReference type="EMBL" id="KAG7766068.1"/>
    </source>
</evidence>
<dbReference type="InterPro" id="IPR001965">
    <property type="entry name" value="Znf_PHD"/>
</dbReference>
<keyword evidence="3 9" id="KW-0479">Metal-binding</keyword>
<dbReference type="InterPro" id="IPR024610">
    <property type="entry name" value="ING_N_histone-binding"/>
</dbReference>
<comment type="subcellular location">
    <subcellularLocation>
        <location evidence="1 11">Nucleus</location>
    </subcellularLocation>
</comment>
<comment type="function">
    <text evidence="11">Component of an histone acetyltransferase complex.</text>
</comment>
<feature type="binding site" evidence="9">
    <location>
        <position position="323"/>
    </location>
    <ligand>
        <name>Zn(2+)</name>
        <dbReference type="ChEBI" id="CHEBI:29105"/>
        <label>2</label>
    </ligand>
</feature>
<dbReference type="InterPro" id="IPR013083">
    <property type="entry name" value="Znf_RING/FYVE/PHD"/>
</dbReference>
<dbReference type="GO" id="GO:0070210">
    <property type="term" value="C:Rpd3L-Expanded complex"/>
    <property type="evidence" value="ECO:0007669"/>
    <property type="project" value="TreeGrafter"/>
</dbReference>
<evidence type="ECO:0000256" key="4">
    <source>
        <dbReference type="ARBA" id="ARBA00022771"/>
    </source>
</evidence>
<dbReference type="Pfam" id="PF23011">
    <property type="entry name" value="PHD-1st_NSD"/>
    <property type="match status" value="1"/>
</dbReference>
<evidence type="ECO:0000256" key="3">
    <source>
        <dbReference type="ARBA" id="ARBA00022723"/>
    </source>
</evidence>
<proteinExistence type="inferred from homology"/>
<feature type="binding site" evidence="9">
    <location>
        <position position="312"/>
    </location>
    <ligand>
        <name>Zn(2+)</name>
        <dbReference type="ChEBI" id="CHEBI:29105"/>
        <label>1</label>
    </ligand>
</feature>
<keyword evidence="6 11" id="KW-0156">Chromatin regulator</keyword>
<dbReference type="PANTHER" id="PTHR10333:SF42">
    <property type="entry name" value="INHIBITOR OF GROWTH PROTEIN 5"/>
    <property type="match status" value="1"/>
</dbReference>
<dbReference type="GO" id="GO:0008270">
    <property type="term" value="F:zinc ion binding"/>
    <property type="evidence" value="ECO:0007669"/>
    <property type="project" value="UniProtKB-KW"/>
</dbReference>
<evidence type="ECO:0000313" key="14">
    <source>
        <dbReference type="EMBL" id="KAG7724571.1"/>
    </source>
</evidence>
<feature type="binding site" evidence="9">
    <location>
        <position position="334"/>
    </location>
    <ligand>
        <name>Zn(2+)</name>
        <dbReference type="ChEBI" id="CHEBI:29105"/>
        <label>1</label>
    </ligand>
</feature>
<dbReference type="Pfam" id="PF12998">
    <property type="entry name" value="ING"/>
    <property type="match status" value="1"/>
</dbReference>
<keyword evidence="16" id="KW-1185">Reference proteome</keyword>
<keyword evidence="5 9" id="KW-0862">Zinc</keyword>
<evidence type="ECO:0000256" key="2">
    <source>
        <dbReference type="ARBA" id="ARBA00010210"/>
    </source>
</evidence>
<feature type="region of interest" description="Disordered" evidence="12">
    <location>
        <begin position="169"/>
        <end position="298"/>
    </location>
</feature>
<reference evidence="14 16" key="1">
    <citation type="journal article" date="2021" name="G3 (Bethesda)">
        <title>Genomic diversity, chromosomal rearrangements, and interspecies hybridization in the ogataea polymorpha species complex.</title>
        <authorList>
            <person name="Hanson S.J."/>
            <person name="Cinneide E.O."/>
            <person name="Salzberg L.I."/>
            <person name="Wolfe K.H."/>
            <person name="McGowan J."/>
            <person name="Fitzpatrick D.A."/>
            <person name="Matlin K."/>
        </authorList>
    </citation>
    <scope>NUCLEOTIDE SEQUENCE</scope>
    <source>
        <strain evidence="15">81-436-3</strain>
        <strain evidence="14">83-405-1</strain>
    </source>
</reference>
<feature type="site" description="Histone H3K4me3 binding" evidence="8">
    <location>
        <position position="320"/>
    </location>
</feature>
<dbReference type="Proteomes" id="UP000697297">
    <property type="component" value="Unassembled WGS sequence"/>
</dbReference>
<dbReference type="Gene3D" id="6.10.140.1740">
    <property type="match status" value="1"/>
</dbReference>
<dbReference type="InterPro" id="IPR059153">
    <property type="entry name" value="NSD_PHD-1st"/>
</dbReference>
<evidence type="ECO:0000256" key="5">
    <source>
        <dbReference type="ARBA" id="ARBA00022833"/>
    </source>
</evidence>
<dbReference type="Proteomes" id="UP000738402">
    <property type="component" value="Unassembled WGS sequence"/>
</dbReference>
<evidence type="ECO:0000256" key="11">
    <source>
        <dbReference type="RuleBase" id="RU361213"/>
    </source>
</evidence>
<sequence length="360" mass="40926">MTSYEYAPRMKSQRLVDRANRDRHEAELMRQQQQKPISKPQVADICPGLNEITDALEAFPCDLIRYFTLLREIDAKCVYTIPYLKAYITRFLQIKRTHPKRELLLERIKDLIKDLMPCLEEKMHVATIACDTVAKHVNRINQNYEIVLQNEIPEKVRIGPLIHPCMKVTEHKSAQSQRSESRREALAAKKASRTETEVEDESARNTPVPSNGTPSYANPSKKVKKDRKDGDHLDAAAAQSLSSKKRKPLPGSVDESRRVKSSKPKKEKRVKDEYANTTGGSTPTPVPTPVSAAKSESAATSPYDAEPVYCYCQQVSYGEMVGCDGESCEREWFHLPCTGLKELPRGEWYCDDCKVKLRKR</sequence>
<dbReference type="PANTHER" id="PTHR10333">
    <property type="entry name" value="INHIBITOR OF GROWTH PROTEIN"/>
    <property type="match status" value="1"/>
</dbReference>
<gene>
    <name evidence="14" type="ORF">KL933_004765</name>
    <name evidence="15" type="ORF">KL946_002248</name>
</gene>
<dbReference type="InterPro" id="IPR019786">
    <property type="entry name" value="Zinc_finger_PHD-type_CS"/>
</dbReference>
<accession>A0AAN6D311</accession>
<evidence type="ECO:0000256" key="1">
    <source>
        <dbReference type="ARBA" id="ARBA00004123"/>
    </source>
</evidence>
<evidence type="ECO:0000256" key="12">
    <source>
        <dbReference type="SAM" id="MobiDB-lite"/>
    </source>
</evidence>
<comment type="caution">
    <text evidence="14">The sequence shown here is derived from an EMBL/GenBank/DDBJ whole genome shotgun (WGS) entry which is preliminary data.</text>
</comment>
<protein>
    <recommendedName>
        <fullName evidence="11">Chromatin modification-related protein</fullName>
    </recommendedName>
</protein>
<evidence type="ECO:0000313" key="16">
    <source>
        <dbReference type="Proteomes" id="UP000697297"/>
    </source>
</evidence>
<keyword evidence="4 10" id="KW-0863">Zinc-finger</keyword>
<feature type="site" description="Histone H3K4me3 binding" evidence="8">
    <location>
        <position position="324"/>
    </location>
</feature>
<dbReference type="GO" id="GO:0006325">
    <property type="term" value="P:chromatin organization"/>
    <property type="evidence" value="ECO:0007669"/>
    <property type="project" value="UniProtKB-KW"/>
</dbReference>
<dbReference type="InterPro" id="IPR011011">
    <property type="entry name" value="Znf_FYVE_PHD"/>
</dbReference>
<dbReference type="SMART" id="SM00249">
    <property type="entry name" value="PHD"/>
    <property type="match status" value="1"/>
</dbReference>
<feature type="domain" description="PHD-type" evidence="13">
    <location>
        <begin position="307"/>
        <end position="356"/>
    </location>
</feature>
<evidence type="ECO:0000256" key="7">
    <source>
        <dbReference type="ARBA" id="ARBA00023242"/>
    </source>
</evidence>
<dbReference type="InterPro" id="IPR019787">
    <property type="entry name" value="Znf_PHD-finger"/>
</dbReference>
<evidence type="ECO:0000256" key="10">
    <source>
        <dbReference type="PROSITE-ProRule" id="PRU00146"/>
    </source>
</evidence>
<feature type="binding site" evidence="9">
    <location>
        <position position="337"/>
    </location>
    <ligand>
        <name>Zn(2+)</name>
        <dbReference type="ChEBI" id="CHEBI:29105"/>
        <label>1</label>
    </ligand>
</feature>
<dbReference type="SMART" id="SM01408">
    <property type="entry name" value="ING"/>
    <property type="match status" value="1"/>
</dbReference>
<dbReference type="InterPro" id="IPR028651">
    <property type="entry name" value="ING_fam"/>
</dbReference>
<comment type="subunit">
    <text evidence="11">Component of an histone acetyltransferase complex. Interacts with H3K4me3 and to a lesser extent with H3K4me2.</text>
</comment>
<evidence type="ECO:0000256" key="9">
    <source>
        <dbReference type="PIRSR" id="PIRSR628651-51"/>
    </source>
</evidence>
<evidence type="ECO:0000256" key="6">
    <source>
        <dbReference type="ARBA" id="ARBA00022853"/>
    </source>
</evidence>
<dbReference type="CDD" id="cd15505">
    <property type="entry name" value="PHD_ING"/>
    <property type="match status" value="1"/>
</dbReference>
<organism evidence="14 17">
    <name type="scientific">Ogataea haglerorum</name>
    <dbReference type="NCBI Taxonomy" id="1937702"/>
    <lineage>
        <taxon>Eukaryota</taxon>
        <taxon>Fungi</taxon>
        <taxon>Dikarya</taxon>
        <taxon>Ascomycota</taxon>
        <taxon>Saccharomycotina</taxon>
        <taxon>Pichiomycetes</taxon>
        <taxon>Pichiales</taxon>
        <taxon>Pichiaceae</taxon>
        <taxon>Ogataea</taxon>
    </lineage>
</organism>
<feature type="compositionally biased region" description="Basic and acidic residues" evidence="12">
    <location>
        <begin position="169"/>
        <end position="196"/>
    </location>
</feature>
<feature type="binding site" evidence="9">
    <location>
        <position position="328"/>
    </location>
    <ligand>
        <name>Zn(2+)</name>
        <dbReference type="ChEBI" id="CHEBI:29105"/>
        <label>2</label>
    </ligand>
</feature>
<feature type="compositionally biased region" description="Polar residues" evidence="12">
    <location>
        <begin position="204"/>
        <end position="218"/>
    </location>
</feature>
<feature type="site" description="Histone H3K4me3 binding" evidence="8">
    <location>
        <position position="332"/>
    </location>
</feature>
<dbReference type="EMBL" id="JAHLUN010000005">
    <property type="protein sequence ID" value="KAG7766068.1"/>
    <property type="molecule type" value="Genomic_DNA"/>
</dbReference>
<comment type="domain">
    <text evidence="11">The PHD-type zinc finger mediates the binding to H3K4me3.</text>
</comment>
<dbReference type="Gene3D" id="3.30.40.10">
    <property type="entry name" value="Zinc/RING finger domain, C3HC4 (zinc finger)"/>
    <property type="match status" value="1"/>
</dbReference>
<evidence type="ECO:0000313" key="17">
    <source>
        <dbReference type="Proteomes" id="UP000738402"/>
    </source>
</evidence>
<dbReference type="SUPFAM" id="SSF57903">
    <property type="entry name" value="FYVE/PHD zinc finger"/>
    <property type="match status" value="1"/>
</dbReference>
<feature type="binding site" evidence="9">
    <location>
        <position position="350"/>
    </location>
    <ligand>
        <name>Zn(2+)</name>
        <dbReference type="ChEBI" id="CHEBI:29105"/>
        <label>2</label>
    </ligand>
</feature>
<evidence type="ECO:0000256" key="8">
    <source>
        <dbReference type="PIRSR" id="PIRSR628651-50"/>
    </source>
</evidence>
<feature type="binding site" evidence="9">
    <location>
        <position position="353"/>
    </location>
    <ligand>
        <name>Zn(2+)</name>
        <dbReference type="ChEBI" id="CHEBI:29105"/>
        <label>2</label>
    </ligand>
</feature>
<comment type="similarity">
    <text evidence="2 11">Belongs to the ING family.</text>
</comment>
<dbReference type="GO" id="GO:0033698">
    <property type="term" value="C:Rpd3L complex"/>
    <property type="evidence" value="ECO:0007669"/>
    <property type="project" value="TreeGrafter"/>
</dbReference>
<dbReference type="GO" id="GO:0006355">
    <property type="term" value="P:regulation of DNA-templated transcription"/>
    <property type="evidence" value="ECO:0007669"/>
    <property type="project" value="TreeGrafter"/>
</dbReference>